<dbReference type="InterPro" id="IPR042201">
    <property type="entry name" value="FH2_Formin_sf"/>
</dbReference>
<feature type="region of interest" description="Disordered" evidence="2">
    <location>
        <begin position="1"/>
        <end position="61"/>
    </location>
</feature>
<dbReference type="PANTHER" id="PTHR45691">
    <property type="entry name" value="PROTEIN DIAPHANOUS"/>
    <property type="match status" value="1"/>
</dbReference>
<dbReference type="Pfam" id="PF02181">
    <property type="entry name" value="FH2"/>
    <property type="match status" value="1"/>
</dbReference>
<dbReference type="InterPro" id="IPR010465">
    <property type="entry name" value="Drf_DAD"/>
</dbReference>
<gene>
    <name evidence="5" type="primary">ORF161114</name>
</gene>
<dbReference type="InterPro" id="IPR051412">
    <property type="entry name" value="Formin_Homology_Diaphanous_sf"/>
</dbReference>
<dbReference type="InterPro" id="IPR014767">
    <property type="entry name" value="DAD_dom"/>
</dbReference>
<dbReference type="PANTHER" id="PTHR45691:SF6">
    <property type="entry name" value="PROTEIN DIAPHANOUS"/>
    <property type="match status" value="1"/>
</dbReference>
<dbReference type="SUPFAM" id="SSF101447">
    <property type="entry name" value="Formin homology 2 domain (FH2 domain)"/>
    <property type="match status" value="1"/>
</dbReference>
<organism evidence="5">
    <name type="scientific">Arion vulgaris</name>
    <dbReference type="NCBI Taxonomy" id="1028688"/>
    <lineage>
        <taxon>Eukaryota</taxon>
        <taxon>Metazoa</taxon>
        <taxon>Spiralia</taxon>
        <taxon>Lophotrochozoa</taxon>
        <taxon>Mollusca</taxon>
        <taxon>Gastropoda</taxon>
        <taxon>Heterobranchia</taxon>
        <taxon>Euthyneura</taxon>
        <taxon>Panpulmonata</taxon>
        <taxon>Eupulmonata</taxon>
        <taxon>Stylommatophora</taxon>
        <taxon>Helicina</taxon>
        <taxon>Arionoidea</taxon>
        <taxon>Arionidae</taxon>
        <taxon>Arion</taxon>
    </lineage>
</organism>
<feature type="compositionally biased region" description="Pro residues" evidence="2">
    <location>
        <begin position="1"/>
        <end position="26"/>
    </location>
</feature>
<evidence type="ECO:0000259" key="4">
    <source>
        <dbReference type="PROSITE" id="PS51444"/>
    </source>
</evidence>
<feature type="region of interest" description="Disordered" evidence="2">
    <location>
        <begin position="502"/>
        <end position="577"/>
    </location>
</feature>
<dbReference type="Gene3D" id="1.20.58.2220">
    <property type="entry name" value="Formin, FH2 domain"/>
    <property type="match status" value="1"/>
</dbReference>
<reference evidence="5" key="1">
    <citation type="submission" date="2014-12" db="EMBL/GenBank/DDBJ databases">
        <title>Insight into the proteome of Arion vulgaris.</title>
        <authorList>
            <person name="Aradska J."/>
            <person name="Bulat T."/>
            <person name="Smidak R."/>
            <person name="Sarate P."/>
            <person name="Gangsoo J."/>
            <person name="Sialana F."/>
            <person name="Bilban M."/>
            <person name="Lubec G."/>
        </authorList>
    </citation>
    <scope>NUCLEOTIDE SEQUENCE</scope>
    <source>
        <tissue evidence="5">Skin</tissue>
    </source>
</reference>
<feature type="compositionally biased region" description="Basic and acidic residues" evidence="2">
    <location>
        <begin position="538"/>
        <end position="553"/>
    </location>
</feature>
<dbReference type="GO" id="GO:0030041">
    <property type="term" value="P:actin filament polymerization"/>
    <property type="evidence" value="ECO:0007669"/>
    <property type="project" value="TreeGrafter"/>
</dbReference>
<dbReference type="PROSITE" id="PS51444">
    <property type="entry name" value="FH2"/>
    <property type="match status" value="1"/>
</dbReference>
<dbReference type="EMBL" id="HACG01040866">
    <property type="protein sequence ID" value="CEK87731.1"/>
    <property type="molecule type" value="Transcribed_RNA"/>
</dbReference>
<feature type="domain" description="FH2" evidence="4">
    <location>
        <begin position="58"/>
        <end position="454"/>
    </location>
</feature>
<accession>A0A0B7B5Z5</accession>
<name>A0A0B7B5Z5_9EUPU</name>
<feature type="compositionally biased region" description="Polar residues" evidence="2">
    <location>
        <begin position="521"/>
        <end position="532"/>
    </location>
</feature>
<dbReference type="InterPro" id="IPR015425">
    <property type="entry name" value="FH2_Formin"/>
</dbReference>
<dbReference type="GO" id="GO:0005884">
    <property type="term" value="C:actin filament"/>
    <property type="evidence" value="ECO:0007669"/>
    <property type="project" value="TreeGrafter"/>
</dbReference>
<dbReference type="Gene3D" id="1.20.58.630">
    <property type="match status" value="1"/>
</dbReference>
<protein>
    <recommendedName>
        <fullName evidence="6">FH2 domain-containing protein</fullName>
    </recommendedName>
</protein>
<dbReference type="Gene3D" id="6.10.30.30">
    <property type="match status" value="1"/>
</dbReference>
<evidence type="ECO:0000313" key="5">
    <source>
        <dbReference type="EMBL" id="CEK87731.1"/>
    </source>
</evidence>
<dbReference type="AlphaFoldDB" id="A0A0B7B5Z5"/>
<evidence type="ECO:0008006" key="6">
    <source>
        <dbReference type="Google" id="ProtNLM"/>
    </source>
</evidence>
<dbReference type="PROSITE" id="PS51231">
    <property type="entry name" value="DAD"/>
    <property type="match status" value="1"/>
</dbReference>
<dbReference type="Pfam" id="PF06345">
    <property type="entry name" value="Drf_DAD"/>
    <property type="match status" value="1"/>
</dbReference>
<dbReference type="SMART" id="SM00498">
    <property type="entry name" value="FH2"/>
    <property type="match status" value="1"/>
</dbReference>
<proteinExistence type="predicted"/>
<feature type="compositionally biased region" description="Low complexity" evidence="2">
    <location>
        <begin position="41"/>
        <end position="54"/>
    </location>
</feature>
<evidence type="ECO:0000259" key="3">
    <source>
        <dbReference type="PROSITE" id="PS51231"/>
    </source>
</evidence>
<evidence type="ECO:0000256" key="1">
    <source>
        <dbReference type="SAM" id="Coils"/>
    </source>
</evidence>
<keyword evidence="1" id="KW-0175">Coiled coil</keyword>
<sequence length="577" mass="65382">MRSTPPPPPPPLPSIGGPPPPPPLPGMGPHIPSGRVPPFPDMMLSSPPSSQLPFGMAPKKKYSTITQTKRLNWNKVNPKHLETDSVWVSLQEDKFESPDIFRGLEEMFSTKPPPKKVSETAQRKPAKKGKELKVLDIKTGQNLSILLSSIKLPYEEIKNRVLAVDEKGLTASMLEQLIKSIPDAESMKKLADLKECYSDLAEPEQFVVVMSSIKRLVPRLNSILFKLRFSELVSDIKPDLVSATEALDEVKNCRKFARFLELLLLMGNYLNAGSRNAQSVGFDISFLTKLEGTKSHDGSMTLLHFVAQILESKYPDILGFLDEIIHIDKAARVSPETLQKSIASIGKQLKELELDIKNLGKSNDPNDKFASVMKNFLREGQQQYELVSAMYKKLETLYDSTAKYFAFEPKKYTMEEFFTDMKTFKDGMEKALRENIKIKETREKIRRALEAKEKSDKEKQDKKLRQAAILNMTANDNQEGVMDSLLEALKTGSAFSVCRETRGSKQRTPRAAGADRRAQLAKNQSRQNTLENSALKEINFEDHSNINRENMKNRERRKPFKEEETEAEQLLRRLKAL</sequence>
<feature type="coiled-coil region" evidence="1">
    <location>
        <begin position="428"/>
        <end position="458"/>
    </location>
</feature>
<evidence type="ECO:0000256" key="2">
    <source>
        <dbReference type="SAM" id="MobiDB-lite"/>
    </source>
</evidence>
<feature type="domain" description="DAD" evidence="3">
    <location>
        <begin position="475"/>
        <end position="506"/>
    </location>
</feature>